<feature type="transmembrane region" description="Helical" evidence="2">
    <location>
        <begin position="157"/>
        <end position="175"/>
    </location>
</feature>
<dbReference type="AlphaFoldDB" id="A0AAF0IKH2"/>
<dbReference type="EMBL" id="CP120630">
    <property type="protein sequence ID" value="WEW60955.1"/>
    <property type="molecule type" value="Genomic_DNA"/>
</dbReference>
<gene>
    <name evidence="4" type="ORF">PRK78_006443</name>
</gene>
<keyword evidence="2" id="KW-1133">Transmembrane helix</keyword>
<keyword evidence="5" id="KW-1185">Reference proteome</keyword>
<dbReference type="InterPro" id="IPR000182">
    <property type="entry name" value="GNAT_dom"/>
</dbReference>
<keyword evidence="2" id="KW-0472">Membrane</keyword>
<organism evidence="4 5">
    <name type="scientific">Emydomyces testavorans</name>
    <dbReference type="NCBI Taxonomy" id="2070801"/>
    <lineage>
        <taxon>Eukaryota</taxon>
        <taxon>Fungi</taxon>
        <taxon>Dikarya</taxon>
        <taxon>Ascomycota</taxon>
        <taxon>Pezizomycotina</taxon>
        <taxon>Eurotiomycetes</taxon>
        <taxon>Eurotiomycetidae</taxon>
        <taxon>Onygenales</taxon>
        <taxon>Nannizziopsiaceae</taxon>
        <taxon>Emydomyces</taxon>
    </lineage>
</organism>
<feature type="compositionally biased region" description="Low complexity" evidence="1">
    <location>
        <begin position="53"/>
        <end position="66"/>
    </location>
</feature>
<evidence type="ECO:0000256" key="2">
    <source>
        <dbReference type="SAM" id="Phobius"/>
    </source>
</evidence>
<keyword evidence="2" id="KW-0812">Transmembrane</keyword>
<reference evidence="4" key="1">
    <citation type="submission" date="2023-03" db="EMBL/GenBank/DDBJ databases">
        <title>Emydomyces testavorans Genome Sequence.</title>
        <authorList>
            <person name="Hoyer L."/>
        </authorList>
    </citation>
    <scope>NUCLEOTIDE SEQUENCE</scope>
    <source>
        <strain evidence="4">16-2883</strain>
    </source>
</reference>
<feature type="transmembrane region" description="Helical" evidence="2">
    <location>
        <begin position="187"/>
        <end position="208"/>
    </location>
</feature>
<dbReference type="GO" id="GO:0016747">
    <property type="term" value="F:acyltransferase activity, transferring groups other than amino-acyl groups"/>
    <property type="evidence" value="ECO:0007669"/>
    <property type="project" value="InterPro"/>
</dbReference>
<feature type="domain" description="N-acetyltransferase" evidence="3">
    <location>
        <begin position="233"/>
        <end position="314"/>
    </location>
</feature>
<accession>A0AAF0IKH2</accession>
<name>A0AAF0IKH2_9EURO</name>
<evidence type="ECO:0000313" key="5">
    <source>
        <dbReference type="Proteomes" id="UP001219355"/>
    </source>
</evidence>
<protein>
    <recommendedName>
        <fullName evidence="3">N-acetyltransferase domain-containing protein</fullName>
    </recommendedName>
</protein>
<dbReference type="Pfam" id="PF00583">
    <property type="entry name" value="Acetyltransf_1"/>
    <property type="match status" value="1"/>
</dbReference>
<evidence type="ECO:0000256" key="1">
    <source>
        <dbReference type="SAM" id="MobiDB-lite"/>
    </source>
</evidence>
<feature type="region of interest" description="Disordered" evidence="1">
    <location>
        <begin position="53"/>
        <end position="82"/>
    </location>
</feature>
<evidence type="ECO:0000259" key="3">
    <source>
        <dbReference type="Pfam" id="PF00583"/>
    </source>
</evidence>
<proteinExistence type="predicted"/>
<evidence type="ECO:0000313" key="4">
    <source>
        <dbReference type="EMBL" id="WEW60955.1"/>
    </source>
</evidence>
<dbReference type="Proteomes" id="UP001219355">
    <property type="component" value="Chromosome 4"/>
</dbReference>
<dbReference type="Gene3D" id="3.40.630.30">
    <property type="match status" value="1"/>
</dbReference>
<sequence length="361" mass="39566">MKRPAKLRELRLLSHSQASTQSNSVLSRVPLLNGGGDGSGAFLSSLRANLQISASEPEDSPSSPISMIHTPNTLKSPPRMSRHPLSMELSSDDATIHIPSESVYLSEKSDNGYEIDLPPVAPAVTICHATTEEDTVAALELIAESVSQQRQMAAKAIISHPVILAISILVFLSSVKLLYTGTLSDMIFMMTAWVSYSVLVLLIMKFMLRGYLDVIESVGGWSWLSASSINGASHKRDEILVAKENGEVVGVLVLRIAKSLTSPSMPGVRPRSSRRKSSARWTGIIRAWTVKRTHRLQGTGARLLRDVVTNCRLRTLDGPIFADDHSNSAKLLPSMFNVVFEKQEKWARAFLEQIIIAERGL</sequence>